<dbReference type="AlphaFoldDB" id="A0ABD6R8L0"/>
<dbReference type="InterPro" id="IPR018597">
    <property type="entry name" value="Phage_Tuc2009_YjcQ"/>
</dbReference>
<evidence type="ECO:0000313" key="1">
    <source>
        <dbReference type="EMBL" id="OPD52113.1"/>
    </source>
</evidence>
<dbReference type="RefSeq" id="WP_078994025.1">
    <property type="nucleotide sequence ID" value="NZ_MSTN01000005.1"/>
</dbReference>
<name>A0ABD6R8L0_BACTU</name>
<dbReference type="EMBL" id="MSTN01000005">
    <property type="protein sequence ID" value="OPD52113.1"/>
    <property type="molecule type" value="Genomic_DNA"/>
</dbReference>
<dbReference type="InterPro" id="IPR036388">
    <property type="entry name" value="WH-like_DNA-bd_sf"/>
</dbReference>
<evidence type="ECO:0000313" key="2">
    <source>
        <dbReference type="Proteomes" id="UP000190187"/>
    </source>
</evidence>
<sequence length="90" mass="9770">MKKISESALRVLTGVYNEKDKKKLTAPFFGMGGKEFANAVNELEQNEYIEGANITTGGRGAVPQIAWLDNVKITFSGVQYLADSTNGNVN</sequence>
<dbReference type="Pfam" id="PF09639">
    <property type="entry name" value="YjcQ"/>
    <property type="match status" value="1"/>
</dbReference>
<dbReference type="Proteomes" id="UP000190187">
    <property type="component" value="Unassembled WGS sequence"/>
</dbReference>
<dbReference type="SUPFAM" id="SSF46785">
    <property type="entry name" value="Winged helix' DNA-binding domain"/>
    <property type="match status" value="1"/>
</dbReference>
<dbReference type="Gene3D" id="1.10.10.10">
    <property type="entry name" value="Winged helix-like DNA-binding domain superfamily/Winged helix DNA-binding domain"/>
    <property type="match status" value="1"/>
</dbReference>
<accession>A0ABD6R8L0</accession>
<dbReference type="InterPro" id="IPR036390">
    <property type="entry name" value="WH_DNA-bd_sf"/>
</dbReference>
<proteinExistence type="predicted"/>
<comment type="caution">
    <text evidence="1">The sequence shown here is derived from an EMBL/GenBank/DDBJ whole genome shotgun (WGS) entry which is preliminary data.</text>
</comment>
<organism evidence="1 2">
    <name type="scientific">Bacillus thuringiensis</name>
    <dbReference type="NCBI Taxonomy" id="1428"/>
    <lineage>
        <taxon>Bacteria</taxon>
        <taxon>Bacillati</taxon>
        <taxon>Bacillota</taxon>
        <taxon>Bacilli</taxon>
        <taxon>Bacillales</taxon>
        <taxon>Bacillaceae</taxon>
        <taxon>Bacillus</taxon>
        <taxon>Bacillus cereus group</taxon>
    </lineage>
</organism>
<protein>
    <submittedName>
        <fullName evidence="1">Uncharacterized protein</fullName>
    </submittedName>
</protein>
<reference evidence="1 2" key="1">
    <citation type="submission" date="2017-01" db="EMBL/GenBank/DDBJ databases">
        <title>Draft Genome Sequence of Bacillus thuringiensis DNG9.</title>
        <authorList>
            <person name="Rosana A.R."/>
            <person name="Daas M.S."/>
            <person name="Acedo J.Z."/>
            <person name="Case R.J."/>
            <person name="Vederas J.C."/>
            <person name="Nateche F."/>
            <person name="Kebbouche-Gana S."/>
        </authorList>
    </citation>
    <scope>NUCLEOTIDE SEQUENCE [LARGE SCALE GENOMIC DNA]</scope>
    <source>
        <strain evidence="1 2">DNG9</strain>
    </source>
</reference>
<gene>
    <name evidence="1" type="ORF">BVF97_15905</name>
</gene>